<reference evidence="2" key="1">
    <citation type="journal article" date="2023" name="Nat. Commun.">
        <title>Diploid and tetraploid genomes of Acorus and the evolution of monocots.</title>
        <authorList>
            <person name="Ma L."/>
            <person name="Liu K.W."/>
            <person name="Li Z."/>
            <person name="Hsiao Y.Y."/>
            <person name="Qi Y."/>
            <person name="Fu T."/>
            <person name="Tang G.D."/>
            <person name="Zhang D."/>
            <person name="Sun W.H."/>
            <person name="Liu D.K."/>
            <person name="Li Y."/>
            <person name="Chen G.Z."/>
            <person name="Liu X.D."/>
            <person name="Liao X.Y."/>
            <person name="Jiang Y.T."/>
            <person name="Yu X."/>
            <person name="Hao Y."/>
            <person name="Huang J."/>
            <person name="Zhao X.W."/>
            <person name="Ke S."/>
            <person name="Chen Y.Y."/>
            <person name="Wu W.L."/>
            <person name="Hsu J.L."/>
            <person name="Lin Y.F."/>
            <person name="Huang M.D."/>
            <person name="Li C.Y."/>
            <person name="Huang L."/>
            <person name="Wang Z.W."/>
            <person name="Zhao X."/>
            <person name="Zhong W.Y."/>
            <person name="Peng D.H."/>
            <person name="Ahmad S."/>
            <person name="Lan S."/>
            <person name="Zhang J.S."/>
            <person name="Tsai W.C."/>
            <person name="Van de Peer Y."/>
            <person name="Liu Z.J."/>
        </authorList>
    </citation>
    <scope>NUCLEOTIDE SEQUENCE</scope>
    <source>
        <strain evidence="2">CP</strain>
    </source>
</reference>
<proteinExistence type="predicted"/>
<dbReference type="AlphaFoldDB" id="A0AAV9F8N5"/>
<organism evidence="2 3">
    <name type="scientific">Acorus calamus</name>
    <name type="common">Sweet flag</name>
    <dbReference type="NCBI Taxonomy" id="4465"/>
    <lineage>
        <taxon>Eukaryota</taxon>
        <taxon>Viridiplantae</taxon>
        <taxon>Streptophyta</taxon>
        <taxon>Embryophyta</taxon>
        <taxon>Tracheophyta</taxon>
        <taxon>Spermatophyta</taxon>
        <taxon>Magnoliopsida</taxon>
        <taxon>Liliopsida</taxon>
        <taxon>Acoraceae</taxon>
        <taxon>Acorus</taxon>
    </lineage>
</organism>
<reference evidence="2" key="2">
    <citation type="submission" date="2023-06" db="EMBL/GenBank/DDBJ databases">
        <authorList>
            <person name="Ma L."/>
            <person name="Liu K.-W."/>
            <person name="Li Z."/>
            <person name="Hsiao Y.-Y."/>
            <person name="Qi Y."/>
            <person name="Fu T."/>
            <person name="Tang G."/>
            <person name="Zhang D."/>
            <person name="Sun W.-H."/>
            <person name="Liu D.-K."/>
            <person name="Li Y."/>
            <person name="Chen G.-Z."/>
            <person name="Liu X.-D."/>
            <person name="Liao X.-Y."/>
            <person name="Jiang Y.-T."/>
            <person name="Yu X."/>
            <person name="Hao Y."/>
            <person name="Huang J."/>
            <person name="Zhao X.-W."/>
            <person name="Ke S."/>
            <person name="Chen Y.-Y."/>
            <person name="Wu W.-L."/>
            <person name="Hsu J.-L."/>
            <person name="Lin Y.-F."/>
            <person name="Huang M.-D."/>
            <person name="Li C.-Y."/>
            <person name="Huang L."/>
            <person name="Wang Z.-W."/>
            <person name="Zhao X."/>
            <person name="Zhong W.-Y."/>
            <person name="Peng D.-H."/>
            <person name="Ahmad S."/>
            <person name="Lan S."/>
            <person name="Zhang J.-S."/>
            <person name="Tsai W.-C."/>
            <person name="Van De Peer Y."/>
            <person name="Liu Z.-J."/>
        </authorList>
    </citation>
    <scope>NUCLEOTIDE SEQUENCE</scope>
    <source>
        <strain evidence="2">CP</strain>
        <tissue evidence="2">Leaves</tissue>
    </source>
</reference>
<gene>
    <name evidence="2" type="ORF">QJS10_CPA03g02234</name>
</gene>
<dbReference type="EMBL" id="JAUJYO010000003">
    <property type="protein sequence ID" value="KAK1322311.1"/>
    <property type="molecule type" value="Genomic_DNA"/>
</dbReference>
<name>A0AAV9F8N5_ACOCL</name>
<dbReference type="Pfam" id="PF12776">
    <property type="entry name" value="Myb_DNA-bind_3"/>
    <property type="match status" value="1"/>
</dbReference>
<accession>A0AAV9F8N5</accession>
<dbReference type="InterPro" id="IPR024752">
    <property type="entry name" value="Myb/SANT-like_dom"/>
</dbReference>
<sequence>MGTEAEACGMPKSTRSRIYWTPDHNHFLLDMMVEHSYRGAKEGGGFKREAWQSMLTSLNDKFGLDHDIIQLMSCLKYYRHQFNVVNGLRSQSRFGWDEDTCTVIAKGSVWNDYITIEKDLRHFFNSPVANMSSPIHNMKQAE</sequence>
<evidence type="ECO:0000259" key="1">
    <source>
        <dbReference type="Pfam" id="PF12776"/>
    </source>
</evidence>
<dbReference type="PANTHER" id="PTHR46929:SF3">
    <property type="entry name" value="MYB_SANT-LIKE DOMAIN-CONTAINING PROTEIN"/>
    <property type="match status" value="1"/>
</dbReference>
<evidence type="ECO:0000313" key="3">
    <source>
        <dbReference type="Proteomes" id="UP001180020"/>
    </source>
</evidence>
<feature type="domain" description="Myb/SANT-like" evidence="1">
    <location>
        <begin position="19"/>
        <end position="113"/>
    </location>
</feature>
<keyword evidence="3" id="KW-1185">Reference proteome</keyword>
<dbReference type="Proteomes" id="UP001180020">
    <property type="component" value="Unassembled WGS sequence"/>
</dbReference>
<comment type="caution">
    <text evidence="2">The sequence shown here is derived from an EMBL/GenBank/DDBJ whole genome shotgun (WGS) entry which is preliminary data.</text>
</comment>
<evidence type="ECO:0000313" key="2">
    <source>
        <dbReference type="EMBL" id="KAK1322311.1"/>
    </source>
</evidence>
<protein>
    <recommendedName>
        <fullName evidence="1">Myb/SANT-like domain-containing protein</fullName>
    </recommendedName>
</protein>
<dbReference type="PANTHER" id="PTHR46929">
    <property type="entry name" value="EXPRESSED PROTEIN"/>
    <property type="match status" value="1"/>
</dbReference>